<dbReference type="KEGG" id="lgi:LOTGIDRAFT_174619"/>
<evidence type="ECO:0000256" key="1">
    <source>
        <dbReference type="SAM" id="MobiDB-lite"/>
    </source>
</evidence>
<dbReference type="CTD" id="20242826"/>
<proteinExistence type="predicted"/>
<feature type="region of interest" description="Disordered" evidence="1">
    <location>
        <begin position="23"/>
        <end position="59"/>
    </location>
</feature>
<evidence type="ECO:0000313" key="3">
    <source>
        <dbReference type="Proteomes" id="UP000030746"/>
    </source>
</evidence>
<dbReference type="RefSeq" id="XP_009052209.1">
    <property type="nucleotide sequence ID" value="XM_009053961.1"/>
</dbReference>
<evidence type="ECO:0000313" key="2">
    <source>
        <dbReference type="EMBL" id="ESO97095.1"/>
    </source>
</evidence>
<accession>V4AQJ6</accession>
<keyword evidence="3" id="KW-1185">Reference proteome</keyword>
<organism evidence="2 3">
    <name type="scientific">Lottia gigantea</name>
    <name type="common">Giant owl limpet</name>
    <dbReference type="NCBI Taxonomy" id="225164"/>
    <lineage>
        <taxon>Eukaryota</taxon>
        <taxon>Metazoa</taxon>
        <taxon>Spiralia</taxon>
        <taxon>Lophotrochozoa</taxon>
        <taxon>Mollusca</taxon>
        <taxon>Gastropoda</taxon>
        <taxon>Patellogastropoda</taxon>
        <taxon>Lottioidea</taxon>
        <taxon>Lottiidae</taxon>
        <taxon>Lottia</taxon>
    </lineage>
</organism>
<gene>
    <name evidence="2" type="ORF">LOTGIDRAFT_174619</name>
</gene>
<reference evidence="2 3" key="1">
    <citation type="journal article" date="2013" name="Nature">
        <title>Insights into bilaterian evolution from three spiralian genomes.</title>
        <authorList>
            <person name="Simakov O."/>
            <person name="Marletaz F."/>
            <person name="Cho S.J."/>
            <person name="Edsinger-Gonzales E."/>
            <person name="Havlak P."/>
            <person name="Hellsten U."/>
            <person name="Kuo D.H."/>
            <person name="Larsson T."/>
            <person name="Lv J."/>
            <person name="Arendt D."/>
            <person name="Savage R."/>
            <person name="Osoegawa K."/>
            <person name="de Jong P."/>
            <person name="Grimwood J."/>
            <person name="Chapman J.A."/>
            <person name="Shapiro H."/>
            <person name="Aerts A."/>
            <person name="Otillar R.P."/>
            <person name="Terry A.Y."/>
            <person name="Boore J.L."/>
            <person name="Grigoriev I.V."/>
            <person name="Lindberg D.R."/>
            <person name="Seaver E.C."/>
            <person name="Weisblat D.A."/>
            <person name="Putnam N.H."/>
            <person name="Rokhsar D.S."/>
        </authorList>
    </citation>
    <scope>NUCLEOTIDE SEQUENCE [LARGE SCALE GENOMIC DNA]</scope>
</reference>
<dbReference type="EMBL" id="KB201338">
    <property type="protein sequence ID" value="ESO97095.1"/>
    <property type="molecule type" value="Genomic_DNA"/>
</dbReference>
<dbReference type="Proteomes" id="UP000030746">
    <property type="component" value="Unassembled WGS sequence"/>
</dbReference>
<dbReference type="OrthoDB" id="1919336at2759"/>
<sequence length="125" mass="13800">MALSVFISRVSNNGLKYHHTRCKSCNQGDTAGGRGEKDTKNNTEFRRSTRTSPLGITVSGEAEDIKPRIVDDNRLRDLAIIATGPSSPLLQNISFTDRLESERCSRTVKRALDLSSKSKVEHKPG</sequence>
<feature type="compositionally biased region" description="Basic and acidic residues" evidence="1">
    <location>
        <begin position="34"/>
        <end position="47"/>
    </location>
</feature>
<dbReference type="HOGENOM" id="CLU_1995184_0_0_1"/>
<protein>
    <submittedName>
        <fullName evidence="2">Uncharacterized protein</fullName>
    </submittedName>
</protein>
<name>V4AQJ6_LOTGI</name>
<dbReference type="GeneID" id="20242826"/>
<dbReference type="AlphaFoldDB" id="V4AQJ6"/>